<dbReference type="EMBL" id="FOWD01000018">
    <property type="protein sequence ID" value="SFO32397.1"/>
    <property type="molecule type" value="Genomic_DNA"/>
</dbReference>
<feature type="transmembrane region" description="Helical" evidence="4">
    <location>
        <begin position="57"/>
        <end position="76"/>
    </location>
</feature>
<dbReference type="InterPro" id="IPR016120">
    <property type="entry name" value="Sig_transdc_His_kin_SpoOB"/>
</dbReference>
<dbReference type="InterPro" id="IPR036890">
    <property type="entry name" value="HATPase_C_sf"/>
</dbReference>
<feature type="transmembrane region" description="Helical" evidence="4">
    <location>
        <begin position="120"/>
        <end position="142"/>
    </location>
</feature>
<reference evidence="7 8" key="1">
    <citation type="submission" date="2016-10" db="EMBL/GenBank/DDBJ databases">
        <authorList>
            <person name="de Groot N.N."/>
        </authorList>
    </citation>
    <scope>NUCLEOTIDE SEQUENCE [LARGE SCALE GENOMIC DNA]</scope>
    <source>
        <strain evidence="7 8">DSM 1283</strain>
    </source>
</reference>
<keyword evidence="4" id="KW-0472">Membrane</keyword>
<keyword evidence="1" id="KW-0597">Phosphoprotein</keyword>
<dbReference type="AlphaFoldDB" id="A0A1I5G8R2"/>
<dbReference type="Proteomes" id="UP000198806">
    <property type="component" value="Unassembled WGS sequence"/>
</dbReference>
<evidence type="ECO:0000256" key="4">
    <source>
        <dbReference type="SAM" id="Phobius"/>
    </source>
</evidence>
<keyword evidence="4" id="KW-1133">Transmembrane helix</keyword>
<evidence type="ECO:0000259" key="6">
    <source>
        <dbReference type="Pfam" id="PF14689"/>
    </source>
</evidence>
<feature type="transmembrane region" description="Helical" evidence="4">
    <location>
        <begin position="154"/>
        <end position="174"/>
    </location>
</feature>
<dbReference type="Gene3D" id="3.30.565.10">
    <property type="entry name" value="Histidine kinase-like ATPase, C-terminal domain"/>
    <property type="match status" value="1"/>
</dbReference>
<dbReference type="PANTHER" id="PTHR40448">
    <property type="entry name" value="TWO-COMPONENT SENSOR HISTIDINE KINASE"/>
    <property type="match status" value="1"/>
</dbReference>
<feature type="transmembrane region" description="Helical" evidence="4">
    <location>
        <begin position="6"/>
        <end position="27"/>
    </location>
</feature>
<evidence type="ECO:0000256" key="2">
    <source>
        <dbReference type="ARBA" id="ARBA00022679"/>
    </source>
</evidence>
<evidence type="ECO:0000313" key="8">
    <source>
        <dbReference type="Proteomes" id="UP000198806"/>
    </source>
</evidence>
<gene>
    <name evidence="7" type="ORF">SAMN04489757_11814</name>
</gene>
<dbReference type="SUPFAM" id="SSF55874">
    <property type="entry name" value="ATPase domain of HSP90 chaperone/DNA topoisomerase II/histidine kinase"/>
    <property type="match status" value="1"/>
</dbReference>
<evidence type="ECO:0000259" key="5">
    <source>
        <dbReference type="Pfam" id="PF14501"/>
    </source>
</evidence>
<keyword evidence="3 7" id="KW-0418">Kinase</keyword>
<feature type="transmembrane region" description="Helical" evidence="4">
    <location>
        <begin position="88"/>
        <end position="108"/>
    </location>
</feature>
<proteinExistence type="predicted"/>
<feature type="domain" description="Sensor histidine kinase NatK-like C-terminal" evidence="5">
    <location>
        <begin position="321"/>
        <end position="422"/>
    </location>
</feature>
<protein>
    <submittedName>
        <fullName evidence="7">Sensor_kinase_SpoOB-type, alpha-helical domain</fullName>
    </submittedName>
</protein>
<dbReference type="OrthoDB" id="9816523at2"/>
<dbReference type="GO" id="GO:0042802">
    <property type="term" value="F:identical protein binding"/>
    <property type="evidence" value="ECO:0007669"/>
    <property type="project" value="TreeGrafter"/>
</dbReference>
<dbReference type="PANTHER" id="PTHR40448:SF1">
    <property type="entry name" value="TWO-COMPONENT SENSOR HISTIDINE KINASE"/>
    <property type="match status" value="1"/>
</dbReference>
<name>A0A1I5G8R2_9FIRM</name>
<accession>A0A1I5G8R2</accession>
<dbReference type="CDD" id="cd16935">
    <property type="entry name" value="HATPase_AgrC-ComD-like"/>
    <property type="match status" value="1"/>
</dbReference>
<keyword evidence="4" id="KW-0812">Transmembrane</keyword>
<dbReference type="SUPFAM" id="SSF55890">
    <property type="entry name" value="Sporulation response regulatory protein Spo0B"/>
    <property type="match status" value="1"/>
</dbReference>
<dbReference type="InterPro" id="IPR039506">
    <property type="entry name" value="SPOB_a"/>
</dbReference>
<evidence type="ECO:0000256" key="1">
    <source>
        <dbReference type="ARBA" id="ARBA00022553"/>
    </source>
</evidence>
<organism evidence="7 8">
    <name type="scientific">Anaerocolumna aminovalerica</name>
    <dbReference type="NCBI Taxonomy" id="1527"/>
    <lineage>
        <taxon>Bacteria</taxon>
        <taxon>Bacillati</taxon>
        <taxon>Bacillota</taxon>
        <taxon>Clostridia</taxon>
        <taxon>Lachnospirales</taxon>
        <taxon>Lachnospiraceae</taxon>
        <taxon>Anaerocolumna</taxon>
    </lineage>
</organism>
<evidence type="ECO:0000313" key="7">
    <source>
        <dbReference type="EMBL" id="SFO32397.1"/>
    </source>
</evidence>
<feature type="transmembrane region" description="Helical" evidence="4">
    <location>
        <begin position="180"/>
        <end position="202"/>
    </location>
</feature>
<dbReference type="STRING" id="1527.SAMN04489757_11814"/>
<dbReference type="Pfam" id="PF14689">
    <property type="entry name" value="SPOB_a"/>
    <property type="match status" value="1"/>
</dbReference>
<dbReference type="Pfam" id="PF14501">
    <property type="entry name" value="HATPase_c_5"/>
    <property type="match status" value="1"/>
</dbReference>
<dbReference type="RefSeq" id="WP_091686978.1">
    <property type="nucleotide sequence ID" value="NZ_BAABFM010000023.1"/>
</dbReference>
<sequence length="425" mass="49673">MNSYDYVFLISNALGTYTVFKFMCIFFERTKEKRMFEIIFYMVYFLVSSYVHLVIHIPIITFTTNIIAFFLLTFNYKANFKRRVISTIYMYVILMTVELVMVVLTGYIDLSVFSVDSQYSSIAGIMSIKLFSYIIVLIIQNYKNIKKGIDVPNSYWLSLFIIPFGTLYVTFLILESNNLSNYRIVISVSILLIINIVAFYLYDVLNSVYEDKIEKALLKQQNNYYHKQFEIMDNSYKNMKSVRHDIKNHLSIIESYIYKNNTEKAINYIQNILNSSYGEQELARSGNFDFDSILNYKLQNAKSKGIEVIVEAKIPQKINIESFDIAIIIGNLLDNAFEAVSKLSNDKKIKVRLNYRKNTLYIHVNNTFDGAVFYEDDQIISTHKDKENHGIGLKNIEKAIKKYNGTMEINHTNNNFTVDIFLYIN</sequence>
<dbReference type="GO" id="GO:0000155">
    <property type="term" value="F:phosphorelay sensor kinase activity"/>
    <property type="evidence" value="ECO:0007669"/>
    <property type="project" value="InterPro"/>
</dbReference>
<keyword evidence="2" id="KW-0808">Transferase</keyword>
<dbReference type="Gene3D" id="1.10.287.130">
    <property type="match status" value="1"/>
</dbReference>
<keyword evidence="8" id="KW-1185">Reference proteome</keyword>
<feature type="domain" description="SpoOB alpha-helical" evidence="6">
    <location>
        <begin position="228"/>
        <end position="283"/>
    </location>
</feature>
<dbReference type="InterPro" id="IPR032834">
    <property type="entry name" value="NatK-like_C"/>
</dbReference>
<evidence type="ECO:0000256" key="3">
    <source>
        <dbReference type="ARBA" id="ARBA00022777"/>
    </source>
</evidence>